<accession>A0AAV7TI01</accession>
<reference evidence="1" key="1">
    <citation type="journal article" date="2022" name="bioRxiv">
        <title>Sequencing and chromosome-scale assembly of the giantPleurodeles waltlgenome.</title>
        <authorList>
            <person name="Brown T."/>
            <person name="Elewa A."/>
            <person name="Iarovenko S."/>
            <person name="Subramanian E."/>
            <person name="Araus A.J."/>
            <person name="Petzold A."/>
            <person name="Susuki M."/>
            <person name="Suzuki K.-i.T."/>
            <person name="Hayashi T."/>
            <person name="Toyoda A."/>
            <person name="Oliveira C."/>
            <person name="Osipova E."/>
            <person name="Leigh N.D."/>
            <person name="Simon A."/>
            <person name="Yun M.H."/>
        </authorList>
    </citation>
    <scope>NUCLEOTIDE SEQUENCE</scope>
    <source>
        <strain evidence="1">20211129_DDA</strain>
        <tissue evidence="1">Liver</tissue>
    </source>
</reference>
<gene>
    <name evidence="1" type="ORF">NDU88_001492</name>
</gene>
<name>A0AAV7TI01_PLEWA</name>
<comment type="caution">
    <text evidence="1">The sequence shown here is derived from an EMBL/GenBank/DDBJ whole genome shotgun (WGS) entry which is preliminary data.</text>
</comment>
<sequence>MLGPGAPVRFLPDIACSQNVEAWQAGEPVTLVNRKERGEELSGRCRSLLCKRVCGSKDKQFIRPSVPAVIELPMSVDTLSTLNQPRHLLLLLIELERAVLP</sequence>
<evidence type="ECO:0000313" key="2">
    <source>
        <dbReference type="Proteomes" id="UP001066276"/>
    </source>
</evidence>
<keyword evidence="2" id="KW-1185">Reference proteome</keyword>
<organism evidence="1 2">
    <name type="scientific">Pleurodeles waltl</name>
    <name type="common">Iberian ribbed newt</name>
    <dbReference type="NCBI Taxonomy" id="8319"/>
    <lineage>
        <taxon>Eukaryota</taxon>
        <taxon>Metazoa</taxon>
        <taxon>Chordata</taxon>
        <taxon>Craniata</taxon>
        <taxon>Vertebrata</taxon>
        <taxon>Euteleostomi</taxon>
        <taxon>Amphibia</taxon>
        <taxon>Batrachia</taxon>
        <taxon>Caudata</taxon>
        <taxon>Salamandroidea</taxon>
        <taxon>Salamandridae</taxon>
        <taxon>Pleurodelinae</taxon>
        <taxon>Pleurodeles</taxon>
    </lineage>
</organism>
<protein>
    <submittedName>
        <fullName evidence="1">Uncharacterized protein</fullName>
    </submittedName>
</protein>
<proteinExistence type="predicted"/>
<dbReference type="AlphaFoldDB" id="A0AAV7TI01"/>
<dbReference type="Proteomes" id="UP001066276">
    <property type="component" value="Chromosome 3_2"/>
</dbReference>
<dbReference type="EMBL" id="JANPWB010000006">
    <property type="protein sequence ID" value="KAJ1176209.1"/>
    <property type="molecule type" value="Genomic_DNA"/>
</dbReference>
<evidence type="ECO:0000313" key="1">
    <source>
        <dbReference type="EMBL" id="KAJ1176209.1"/>
    </source>
</evidence>